<protein>
    <submittedName>
        <fullName evidence="1">YdaS family helix-turn-helix protein</fullName>
    </submittedName>
</protein>
<dbReference type="Pfam" id="PF15943">
    <property type="entry name" value="YdaS_toxin"/>
    <property type="match status" value="1"/>
</dbReference>
<reference evidence="1" key="1">
    <citation type="submission" date="2023-05" db="EMBL/GenBank/DDBJ databases">
        <title>Complete genome sequence of Agrobacterium larrymoorei CFBP5477.</title>
        <authorList>
            <person name="Yen H.-C."/>
            <person name="Chou L."/>
            <person name="Lin Y.-C."/>
            <person name="Lai E.-M."/>
            <person name="Kuo C.-H."/>
        </authorList>
    </citation>
    <scope>NUCLEOTIDE SEQUENCE</scope>
    <source>
        <strain evidence="1">CFBP5477</strain>
    </source>
</reference>
<name>A0AAF0H5W4_9HYPH</name>
<dbReference type="Proteomes" id="UP000298664">
    <property type="component" value="Chromosome Circular"/>
</dbReference>
<evidence type="ECO:0000313" key="2">
    <source>
        <dbReference type="Proteomes" id="UP000298664"/>
    </source>
</evidence>
<dbReference type="RefSeq" id="WP_234882822.1">
    <property type="nucleotide sequence ID" value="NZ_CP124733.1"/>
</dbReference>
<dbReference type="SUPFAM" id="SSF47413">
    <property type="entry name" value="lambda repressor-like DNA-binding domains"/>
    <property type="match status" value="1"/>
</dbReference>
<dbReference type="AlphaFoldDB" id="A0AAF0H5W4"/>
<dbReference type="InterPro" id="IPR010982">
    <property type="entry name" value="Lambda_DNA-bd_dom_sf"/>
</dbReference>
<evidence type="ECO:0000313" key="1">
    <source>
        <dbReference type="EMBL" id="WHA40939.1"/>
    </source>
</evidence>
<dbReference type="InterPro" id="IPR031856">
    <property type="entry name" value="YdaS_toxin-like"/>
</dbReference>
<dbReference type="GO" id="GO:0003677">
    <property type="term" value="F:DNA binding"/>
    <property type="evidence" value="ECO:0007669"/>
    <property type="project" value="InterPro"/>
</dbReference>
<gene>
    <name evidence="1" type="ORF">CFBP5477_014180</name>
</gene>
<dbReference type="Gene3D" id="1.10.260.40">
    <property type="entry name" value="lambda repressor-like DNA-binding domains"/>
    <property type="match status" value="1"/>
</dbReference>
<dbReference type="EMBL" id="CP124733">
    <property type="protein sequence ID" value="WHA40939.1"/>
    <property type="molecule type" value="Genomic_DNA"/>
</dbReference>
<organism evidence="1 2">
    <name type="scientific">Agrobacterium larrymoorei</name>
    <dbReference type="NCBI Taxonomy" id="160699"/>
    <lineage>
        <taxon>Bacteria</taxon>
        <taxon>Pseudomonadati</taxon>
        <taxon>Pseudomonadota</taxon>
        <taxon>Alphaproteobacteria</taxon>
        <taxon>Hyphomicrobiales</taxon>
        <taxon>Rhizobiaceae</taxon>
        <taxon>Rhizobium/Agrobacterium group</taxon>
        <taxon>Agrobacterium</taxon>
    </lineage>
</organism>
<sequence>MQTNLNHHGLNATKSAASGASAIARVVGVTPQAVAQWKAVPPEYVLKLEKVFGVSRHVQRPDVFGPAETESHE</sequence>
<proteinExistence type="predicted"/>
<accession>A0AAF0H5W4</accession>